<dbReference type="Gene3D" id="2.60.120.620">
    <property type="entry name" value="q2cbj1_9rhob like domain"/>
    <property type="match status" value="1"/>
</dbReference>
<dbReference type="Proteomes" id="UP000031012">
    <property type="component" value="Unassembled WGS sequence"/>
</dbReference>
<evidence type="ECO:0000256" key="4">
    <source>
        <dbReference type="ARBA" id="ARBA00022964"/>
    </source>
</evidence>
<evidence type="ECO:0000256" key="1">
    <source>
        <dbReference type="ARBA" id="ARBA00001961"/>
    </source>
</evidence>
<dbReference type="PANTHER" id="PTHR12907:SF26">
    <property type="entry name" value="HIF PROLYL HYDROXYLASE, ISOFORM C"/>
    <property type="match status" value="1"/>
</dbReference>
<dbReference type="GO" id="GO:0071456">
    <property type="term" value="P:cellular response to hypoxia"/>
    <property type="evidence" value="ECO:0007669"/>
    <property type="project" value="TreeGrafter"/>
</dbReference>
<dbReference type="GO" id="GO:0008198">
    <property type="term" value="F:ferrous iron binding"/>
    <property type="evidence" value="ECO:0007669"/>
    <property type="project" value="TreeGrafter"/>
</dbReference>
<organism evidence="8 9">
    <name type="scientific">Acinetobacter oleivorans</name>
    <dbReference type="NCBI Taxonomy" id="1148157"/>
    <lineage>
        <taxon>Bacteria</taxon>
        <taxon>Pseudomonadati</taxon>
        <taxon>Pseudomonadota</taxon>
        <taxon>Gammaproteobacteria</taxon>
        <taxon>Moraxellales</taxon>
        <taxon>Moraxellaceae</taxon>
        <taxon>Acinetobacter</taxon>
    </lineage>
</organism>
<evidence type="ECO:0000256" key="2">
    <source>
        <dbReference type="ARBA" id="ARBA00022723"/>
    </source>
</evidence>
<proteinExistence type="predicted"/>
<keyword evidence="6" id="KW-0408">Iron</keyword>
<dbReference type="GO" id="GO:0031418">
    <property type="term" value="F:L-ascorbic acid binding"/>
    <property type="evidence" value="ECO:0007669"/>
    <property type="project" value="UniProtKB-KW"/>
</dbReference>
<name>A0A0B2UFV1_9GAMM</name>
<keyword evidence="5" id="KW-0560">Oxidoreductase</keyword>
<comment type="cofactor">
    <cofactor evidence="1">
        <name>L-ascorbate</name>
        <dbReference type="ChEBI" id="CHEBI:38290"/>
    </cofactor>
</comment>
<gene>
    <name evidence="8" type="ORF">DH17_08790</name>
</gene>
<sequence length="201" mass="23594">MFSHLLPDSWDLDQILDDLNTHGFAIINQAYSDQYRAQVAKECSHHLDEFREAGIQNGVVSNIRSDHILWINEQLPIAQQHIETLTSFSQNLNQAFYLGIKEVEAHFAHYNLGEFYALHRDNPQQKNDRIISTVYYLHPEWQENWGGQLRLQDKNEKWHIVTPEPNRLVIFQSNLLHEVLPSKQQRLSITAWLRSGNSIWV</sequence>
<dbReference type="EMBL" id="JHQK01000003">
    <property type="protein sequence ID" value="KHN67835.1"/>
    <property type="molecule type" value="Genomic_DNA"/>
</dbReference>
<feature type="domain" description="Fe2OG dioxygenase" evidence="7">
    <location>
        <begin position="101"/>
        <end position="195"/>
    </location>
</feature>
<reference evidence="8 9" key="1">
    <citation type="submission" date="2014-03" db="EMBL/GenBank/DDBJ databases">
        <title>Genome sequence of the diesel-degrader and plant-growth promoter Acinetobacter oleivorans PF-1 isolated from the roots of poplar tree.</title>
        <authorList>
            <person name="Gkorezis P."/>
            <person name="van Hamme J."/>
            <person name="Rineau F."/>
            <person name="Vangronsveld J."/>
            <person name="Francetti A."/>
        </authorList>
    </citation>
    <scope>NUCLEOTIDE SEQUENCE [LARGE SCALE GENOMIC DNA]</scope>
    <source>
        <strain evidence="8 9">PF1</strain>
    </source>
</reference>
<dbReference type="GO" id="GO:0031543">
    <property type="term" value="F:peptidyl-proline dioxygenase activity"/>
    <property type="evidence" value="ECO:0007669"/>
    <property type="project" value="TreeGrafter"/>
</dbReference>
<dbReference type="PROSITE" id="PS51471">
    <property type="entry name" value="FE2OG_OXY"/>
    <property type="match status" value="1"/>
</dbReference>
<dbReference type="InterPro" id="IPR005123">
    <property type="entry name" value="Oxoglu/Fe-dep_dioxygenase_dom"/>
</dbReference>
<dbReference type="PANTHER" id="PTHR12907">
    <property type="entry name" value="EGL NINE HOMOLOG-RELATED"/>
    <property type="match status" value="1"/>
</dbReference>
<evidence type="ECO:0000256" key="6">
    <source>
        <dbReference type="ARBA" id="ARBA00023004"/>
    </source>
</evidence>
<dbReference type="Pfam" id="PF13640">
    <property type="entry name" value="2OG-FeII_Oxy_3"/>
    <property type="match status" value="1"/>
</dbReference>
<evidence type="ECO:0000256" key="3">
    <source>
        <dbReference type="ARBA" id="ARBA00022896"/>
    </source>
</evidence>
<evidence type="ECO:0000313" key="8">
    <source>
        <dbReference type="EMBL" id="KHN67835.1"/>
    </source>
</evidence>
<comment type="caution">
    <text evidence="8">The sequence shown here is derived from an EMBL/GenBank/DDBJ whole genome shotgun (WGS) entry which is preliminary data.</text>
</comment>
<keyword evidence="4" id="KW-0223">Dioxygenase</keyword>
<dbReference type="InterPro" id="IPR006620">
    <property type="entry name" value="Pro_4_hyd_alph"/>
</dbReference>
<accession>A0A0B2UFV1</accession>
<dbReference type="InterPro" id="IPR044862">
    <property type="entry name" value="Pro_4_hyd_alph_FE2OG_OXY"/>
</dbReference>
<evidence type="ECO:0000313" key="9">
    <source>
        <dbReference type="Proteomes" id="UP000031012"/>
    </source>
</evidence>
<dbReference type="InterPro" id="IPR051559">
    <property type="entry name" value="HIF_prolyl_hydroxylases"/>
</dbReference>
<keyword evidence="3" id="KW-0847">Vitamin C</keyword>
<dbReference type="AlphaFoldDB" id="A0A0B2UFV1"/>
<evidence type="ECO:0000259" key="7">
    <source>
        <dbReference type="PROSITE" id="PS51471"/>
    </source>
</evidence>
<keyword evidence="2" id="KW-0479">Metal-binding</keyword>
<dbReference type="SUPFAM" id="SSF51197">
    <property type="entry name" value="Clavaminate synthase-like"/>
    <property type="match status" value="1"/>
</dbReference>
<dbReference type="SMART" id="SM00702">
    <property type="entry name" value="P4Hc"/>
    <property type="match status" value="1"/>
</dbReference>
<evidence type="ECO:0000256" key="5">
    <source>
        <dbReference type="ARBA" id="ARBA00023002"/>
    </source>
</evidence>
<protein>
    <submittedName>
        <fullName evidence="8">Oxidoreductase</fullName>
    </submittedName>
</protein>